<dbReference type="EMBL" id="BLXT01003566">
    <property type="protein sequence ID" value="GFO02112.1"/>
    <property type="molecule type" value="Genomic_DNA"/>
</dbReference>
<reference evidence="2 3" key="1">
    <citation type="journal article" date="2021" name="Elife">
        <title>Chloroplast acquisition without the gene transfer in kleptoplastic sea slugs, Plakobranchus ocellatus.</title>
        <authorList>
            <person name="Maeda T."/>
            <person name="Takahashi S."/>
            <person name="Yoshida T."/>
            <person name="Shimamura S."/>
            <person name="Takaki Y."/>
            <person name="Nagai Y."/>
            <person name="Toyoda A."/>
            <person name="Suzuki Y."/>
            <person name="Arimoto A."/>
            <person name="Ishii H."/>
            <person name="Satoh N."/>
            <person name="Nishiyama T."/>
            <person name="Hasebe M."/>
            <person name="Maruyama T."/>
            <person name="Minagawa J."/>
            <person name="Obokata J."/>
            <person name="Shigenobu S."/>
        </authorList>
    </citation>
    <scope>NUCLEOTIDE SEQUENCE [LARGE SCALE GENOMIC DNA]</scope>
</reference>
<keyword evidence="3" id="KW-1185">Reference proteome</keyword>
<organism evidence="2 3">
    <name type="scientific">Plakobranchus ocellatus</name>
    <dbReference type="NCBI Taxonomy" id="259542"/>
    <lineage>
        <taxon>Eukaryota</taxon>
        <taxon>Metazoa</taxon>
        <taxon>Spiralia</taxon>
        <taxon>Lophotrochozoa</taxon>
        <taxon>Mollusca</taxon>
        <taxon>Gastropoda</taxon>
        <taxon>Heterobranchia</taxon>
        <taxon>Euthyneura</taxon>
        <taxon>Panpulmonata</taxon>
        <taxon>Sacoglossa</taxon>
        <taxon>Placobranchoidea</taxon>
        <taxon>Plakobranchidae</taxon>
        <taxon>Plakobranchus</taxon>
    </lineage>
</organism>
<feature type="compositionally biased region" description="Low complexity" evidence="1">
    <location>
        <begin position="150"/>
        <end position="159"/>
    </location>
</feature>
<protein>
    <recommendedName>
        <fullName evidence="4">BESS domain-containing protein</fullName>
    </recommendedName>
</protein>
<dbReference type="Proteomes" id="UP000735302">
    <property type="component" value="Unassembled WGS sequence"/>
</dbReference>
<feature type="region of interest" description="Disordered" evidence="1">
    <location>
        <begin position="140"/>
        <end position="167"/>
    </location>
</feature>
<sequence length="167" mass="18812">MFLLPVKTLRQTSGNLPGPDLDTTGNEGSFSFQFEPEDVDENSSQGDTQIETTTGILKEVVSSMQEPVRKRKAVPNIEHDDTTTTILEMMKQQQAEKSKESPRLNFFRALMPSVDNLNEEQFLNFQIDVIQGLQRQKRVPRLAGTYQHGQQQQSPSPSSNLSEASRD</sequence>
<evidence type="ECO:0000313" key="2">
    <source>
        <dbReference type="EMBL" id="GFO02112.1"/>
    </source>
</evidence>
<evidence type="ECO:0008006" key="4">
    <source>
        <dbReference type="Google" id="ProtNLM"/>
    </source>
</evidence>
<dbReference type="AlphaFoldDB" id="A0AAV4A5H4"/>
<comment type="caution">
    <text evidence="2">The sequence shown here is derived from an EMBL/GenBank/DDBJ whole genome shotgun (WGS) entry which is preliminary data.</text>
</comment>
<evidence type="ECO:0000256" key="1">
    <source>
        <dbReference type="SAM" id="MobiDB-lite"/>
    </source>
</evidence>
<name>A0AAV4A5H4_9GAST</name>
<feature type="region of interest" description="Disordered" evidence="1">
    <location>
        <begin position="1"/>
        <end position="29"/>
    </location>
</feature>
<proteinExistence type="predicted"/>
<accession>A0AAV4A5H4</accession>
<evidence type="ECO:0000313" key="3">
    <source>
        <dbReference type="Proteomes" id="UP000735302"/>
    </source>
</evidence>
<gene>
    <name evidence="2" type="ORF">PoB_002861700</name>
</gene>